<organism evidence="3 4">
    <name type="scientific">Candidatus Prevotella avicola</name>
    <dbReference type="NCBI Taxonomy" id="2838738"/>
    <lineage>
        <taxon>Bacteria</taxon>
        <taxon>Pseudomonadati</taxon>
        <taxon>Bacteroidota</taxon>
        <taxon>Bacteroidia</taxon>
        <taxon>Bacteroidales</taxon>
        <taxon>Prevotellaceae</taxon>
        <taxon>Prevotella</taxon>
    </lineage>
</organism>
<gene>
    <name evidence="3" type="ORF">H9966_08945</name>
</gene>
<keyword evidence="3" id="KW-0547">Nucleotide-binding</keyword>
<reference evidence="3" key="2">
    <citation type="submission" date="2021-04" db="EMBL/GenBank/DDBJ databases">
        <authorList>
            <person name="Gilroy R."/>
        </authorList>
    </citation>
    <scope>NUCLEOTIDE SEQUENCE</scope>
    <source>
        <strain evidence="3">ChiHecec3B27-8219</strain>
    </source>
</reference>
<dbReference type="AlphaFoldDB" id="A0A9D2JXW9"/>
<reference evidence="3" key="1">
    <citation type="journal article" date="2021" name="PeerJ">
        <title>Extensive microbial diversity within the chicken gut microbiome revealed by metagenomics and culture.</title>
        <authorList>
            <person name="Gilroy R."/>
            <person name="Ravi A."/>
            <person name="Getino M."/>
            <person name="Pursley I."/>
            <person name="Horton D.L."/>
            <person name="Alikhan N.F."/>
            <person name="Baker D."/>
            <person name="Gharbi K."/>
            <person name="Hall N."/>
            <person name="Watson M."/>
            <person name="Adriaenssens E.M."/>
            <person name="Foster-Nyarko E."/>
            <person name="Jarju S."/>
            <person name="Secka A."/>
            <person name="Antonio M."/>
            <person name="Oren A."/>
            <person name="Chaudhuri R.R."/>
            <person name="La Ragione R."/>
            <person name="Hildebrand F."/>
            <person name="Pallen M.J."/>
        </authorList>
    </citation>
    <scope>NUCLEOTIDE SEQUENCE</scope>
    <source>
        <strain evidence="3">ChiHecec3B27-8219</strain>
    </source>
</reference>
<accession>A0A9D2JXW9</accession>
<dbReference type="Pfam" id="PF13635">
    <property type="entry name" value="DUF4143"/>
    <property type="match status" value="1"/>
</dbReference>
<dbReference type="EMBL" id="DXBE01000065">
    <property type="protein sequence ID" value="HIZ69984.1"/>
    <property type="molecule type" value="Genomic_DNA"/>
</dbReference>
<dbReference type="InterPro" id="IPR027417">
    <property type="entry name" value="P-loop_NTPase"/>
</dbReference>
<evidence type="ECO:0000313" key="3">
    <source>
        <dbReference type="EMBL" id="HIZ69984.1"/>
    </source>
</evidence>
<keyword evidence="3" id="KW-0067">ATP-binding</keyword>
<comment type="caution">
    <text evidence="3">The sequence shown here is derived from an EMBL/GenBank/DDBJ whole genome shotgun (WGS) entry which is preliminary data.</text>
</comment>
<dbReference type="PANTHER" id="PTHR33295:SF18">
    <property type="entry name" value="AAA+ ATPASE DOMAIN-CONTAINING PROTEIN"/>
    <property type="match status" value="1"/>
</dbReference>
<dbReference type="Proteomes" id="UP000824055">
    <property type="component" value="Unassembled WGS sequence"/>
</dbReference>
<dbReference type="Pfam" id="PF13173">
    <property type="entry name" value="AAA_14"/>
    <property type="match status" value="1"/>
</dbReference>
<dbReference type="InterPro" id="IPR041682">
    <property type="entry name" value="AAA_14"/>
</dbReference>
<dbReference type="InterPro" id="IPR025420">
    <property type="entry name" value="DUF4143"/>
</dbReference>
<sequence length="424" mass="49807">MEKKVIQEIILWQQDFIQNIKLQKRDIKIEPAGNYVLVGMRRAGKTYMLYQYIQQLLSEGHDVHEILFINFEDERITDIKKEDLHIIIDAYRELFAHEPIIFLDEIQNIDGWEHFARRLADEGRRVFITGSNAHMLSREIASTLGGRFLIQEIWPFAFSEYLQYKGVTLQPHWHLTSQKAEVIRLLGDYFQFGGLAESFSFSDKRLWLTSLYQKVLYSDIIIRKGIRNERSMTLLVRKLADSVMQPTAVKRLQNILQGDGTKINRNTISTYLSYLKEAFLCFSISNFTDAIPQREVMRKHYFYDNGILNLFLINPESKLLENLVAIYLLRTYGEGVFYYNRNVEVDFYIPSEQLGVQVSYNMIGQETREREISALVKLNAFKPLKRSIIITYNEEDVVVMGNQRIEIIPVWRWMLEGNEAGEKL</sequence>
<proteinExistence type="predicted"/>
<protein>
    <submittedName>
        <fullName evidence="3">ATP-binding protein</fullName>
    </submittedName>
</protein>
<dbReference type="Gene3D" id="3.40.50.300">
    <property type="entry name" value="P-loop containing nucleotide triphosphate hydrolases"/>
    <property type="match status" value="1"/>
</dbReference>
<feature type="domain" description="AAA" evidence="1">
    <location>
        <begin position="35"/>
        <end position="162"/>
    </location>
</feature>
<dbReference type="PANTHER" id="PTHR33295">
    <property type="entry name" value="ATPASE"/>
    <property type="match status" value="1"/>
</dbReference>
<dbReference type="SUPFAM" id="SSF52540">
    <property type="entry name" value="P-loop containing nucleoside triphosphate hydrolases"/>
    <property type="match status" value="1"/>
</dbReference>
<feature type="domain" description="DUF4143" evidence="2">
    <location>
        <begin position="219"/>
        <end position="351"/>
    </location>
</feature>
<dbReference type="GO" id="GO:0005524">
    <property type="term" value="F:ATP binding"/>
    <property type="evidence" value="ECO:0007669"/>
    <property type="project" value="UniProtKB-KW"/>
</dbReference>
<evidence type="ECO:0000259" key="1">
    <source>
        <dbReference type="Pfam" id="PF13173"/>
    </source>
</evidence>
<name>A0A9D2JXW9_9BACT</name>
<evidence type="ECO:0000313" key="4">
    <source>
        <dbReference type="Proteomes" id="UP000824055"/>
    </source>
</evidence>
<evidence type="ECO:0000259" key="2">
    <source>
        <dbReference type="Pfam" id="PF13635"/>
    </source>
</evidence>